<keyword evidence="3" id="KW-1185">Reference proteome</keyword>
<dbReference type="InterPro" id="IPR051531">
    <property type="entry name" value="N-acetyltransferase"/>
</dbReference>
<comment type="caution">
    <text evidence="2">The sequence shown here is derived from an EMBL/GenBank/DDBJ whole genome shotgun (WGS) entry which is preliminary data.</text>
</comment>
<protein>
    <submittedName>
        <fullName evidence="2">GNAT family N-acetyltransferase</fullName>
    </submittedName>
</protein>
<keyword evidence="2" id="KW-0808">Transferase</keyword>
<dbReference type="AlphaFoldDB" id="A0A1V9D9X8"/>
<dbReference type="Pfam" id="PF13302">
    <property type="entry name" value="Acetyltransf_3"/>
    <property type="match status" value="1"/>
</dbReference>
<dbReference type="PANTHER" id="PTHR43792:SF1">
    <property type="entry name" value="N-ACETYLTRANSFERASE DOMAIN-CONTAINING PROTEIN"/>
    <property type="match status" value="1"/>
</dbReference>
<feature type="domain" description="N-acetyltransferase" evidence="1">
    <location>
        <begin position="8"/>
        <end position="171"/>
    </location>
</feature>
<evidence type="ECO:0000313" key="3">
    <source>
        <dbReference type="Proteomes" id="UP000192769"/>
    </source>
</evidence>
<sequence length="181" mass="20046">MELVTERLVLRPVIGQDREALFRIYGDPATNTFNPAGPLIDLDETQLLLDRWIAHWRLHGFGNMALALRHAPQEVIGFGGFSVREFVGRPVNNFGYRLATQAWGKGLATEFAQSMVRYGFETCGLPVIDAAVRQNHLASQRVLEKAGFSVNGHAFDVPDAPASLTFQLTLAQWRAAQGTPQ</sequence>
<dbReference type="Gene3D" id="3.40.630.30">
    <property type="match status" value="1"/>
</dbReference>
<accession>A0A1V9D9X8</accession>
<dbReference type="Proteomes" id="UP000192769">
    <property type="component" value="Unassembled WGS sequence"/>
</dbReference>
<dbReference type="PANTHER" id="PTHR43792">
    <property type="entry name" value="GNAT FAMILY, PUTATIVE (AFU_ORTHOLOGUE AFUA_3G00765)-RELATED-RELATED"/>
    <property type="match status" value="1"/>
</dbReference>
<dbReference type="PROSITE" id="PS51186">
    <property type="entry name" value="GNAT"/>
    <property type="match status" value="1"/>
</dbReference>
<dbReference type="InterPro" id="IPR000182">
    <property type="entry name" value="GNAT_dom"/>
</dbReference>
<organism evidence="2 3">
    <name type="scientific">Pantoea latae</name>
    <dbReference type="NCBI Taxonomy" id="1964541"/>
    <lineage>
        <taxon>Bacteria</taxon>
        <taxon>Pseudomonadati</taxon>
        <taxon>Pseudomonadota</taxon>
        <taxon>Gammaproteobacteria</taxon>
        <taxon>Enterobacterales</taxon>
        <taxon>Erwiniaceae</taxon>
        <taxon>Pantoea</taxon>
    </lineage>
</organism>
<dbReference type="RefSeq" id="WP_081141878.1">
    <property type="nucleotide sequence ID" value="NZ_MWUE01000033.1"/>
</dbReference>
<dbReference type="GO" id="GO:0016747">
    <property type="term" value="F:acyltransferase activity, transferring groups other than amino-acyl groups"/>
    <property type="evidence" value="ECO:0007669"/>
    <property type="project" value="InterPro"/>
</dbReference>
<proteinExistence type="predicted"/>
<dbReference type="EMBL" id="MWUE01000033">
    <property type="protein sequence ID" value="OQP30649.1"/>
    <property type="molecule type" value="Genomic_DNA"/>
</dbReference>
<evidence type="ECO:0000259" key="1">
    <source>
        <dbReference type="PROSITE" id="PS51186"/>
    </source>
</evidence>
<gene>
    <name evidence="2" type="ORF">B2J69_20640</name>
</gene>
<name>A0A1V9D9X8_9GAMM</name>
<dbReference type="InterPro" id="IPR016181">
    <property type="entry name" value="Acyl_CoA_acyltransferase"/>
</dbReference>
<dbReference type="OrthoDB" id="9801656at2"/>
<reference evidence="2 3" key="1">
    <citation type="submission" date="2017-02" db="EMBL/GenBank/DDBJ databases">
        <title>Whole genome shotgun sequence of Pantoea agglomerans strain AS1 isolated from a cycad, Zamia floridana in Central Florida, USA.</title>
        <authorList>
            <person name="Lata P."/>
            <person name="Govindarajan S."/>
            <person name="Qi F."/>
            <person name="Li J.-L."/>
            <person name="Maurya S.K."/>
            <person name="Sahoo M.K."/>
        </authorList>
    </citation>
    <scope>NUCLEOTIDE SEQUENCE [LARGE SCALE GENOMIC DNA]</scope>
    <source>
        <strain evidence="2 3">AS1</strain>
    </source>
</reference>
<dbReference type="SUPFAM" id="SSF55729">
    <property type="entry name" value="Acyl-CoA N-acyltransferases (Nat)"/>
    <property type="match status" value="1"/>
</dbReference>
<evidence type="ECO:0000313" key="2">
    <source>
        <dbReference type="EMBL" id="OQP30649.1"/>
    </source>
</evidence>